<dbReference type="RefSeq" id="WP_380602324.1">
    <property type="nucleotide sequence ID" value="NZ_JBHSDU010000014.1"/>
</dbReference>
<dbReference type="Pfam" id="PF06429">
    <property type="entry name" value="Flg_bbr_C"/>
    <property type="match status" value="1"/>
</dbReference>
<sequence length="246" mass="26038">MSGTMTLIEATMRADAEAVRVIGHNIANAQVAGYRRQIPVSGVSSTFAAATDEATLQMQAADMMAPTMHVETDLRAGSLKSTGRALDVALEGTGFFVLQGAAGSLLTRRGDFQVSAEGTLIAATGEPILGEQGPIDIGVGEPVIDADGTIRVNGEIIDRLRVVQVTNEEGLQYLGNGVFSASDEAGVVTQEQALLRQGFQEASNISPVGEMVQMMEAMRRFESAQRFARGYDQLMEKAISELGKVG</sequence>
<dbReference type="PANTHER" id="PTHR30435">
    <property type="entry name" value="FLAGELLAR PROTEIN"/>
    <property type="match status" value="1"/>
</dbReference>
<dbReference type="NCBIfam" id="TIGR03506">
    <property type="entry name" value="FlgEFG_subfam"/>
    <property type="match status" value="1"/>
</dbReference>
<proteinExistence type="inferred from homology"/>
<keyword evidence="7" id="KW-0969">Cilium</keyword>
<evidence type="ECO:0000313" key="7">
    <source>
        <dbReference type="EMBL" id="MFC4312700.1"/>
    </source>
</evidence>
<dbReference type="InterPro" id="IPR037925">
    <property type="entry name" value="FlgE/F/G-like"/>
</dbReference>
<dbReference type="EMBL" id="JBHSDU010000014">
    <property type="protein sequence ID" value="MFC4312700.1"/>
    <property type="molecule type" value="Genomic_DNA"/>
</dbReference>
<evidence type="ECO:0000259" key="6">
    <source>
        <dbReference type="Pfam" id="PF22692"/>
    </source>
</evidence>
<feature type="domain" description="Flagellar basal-body/hook protein C-terminal" evidence="5">
    <location>
        <begin position="196"/>
        <end position="240"/>
    </location>
</feature>
<dbReference type="InterPro" id="IPR020013">
    <property type="entry name" value="Flagellar_FlgE/F/G"/>
</dbReference>
<protein>
    <submittedName>
        <fullName evidence="7">Flagellar hook-basal body protein</fullName>
    </submittedName>
</protein>
<comment type="caution">
    <text evidence="7">The sequence shown here is derived from an EMBL/GenBank/DDBJ whole genome shotgun (WGS) entry which is preliminary data.</text>
</comment>
<accession>A0ABV8T013</accession>
<comment type="subcellular location">
    <subcellularLocation>
        <location evidence="1 4">Bacterial flagellum basal body</location>
    </subcellularLocation>
</comment>
<dbReference type="SUPFAM" id="SSF117143">
    <property type="entry name" value="Flagellar hook protein flgE"/>
    <property type="match status" value="1"/>
</dbReference>
<evidence type="ECO:0000256" key="2">
    <source>
        <dbReference type="ARBA" id="ARBA00009677"/>
    </source>
</evidence>
<name>A0ABV8T013_9GAMM</name>
<dbReference type="Proteomes" id="UP001595904">
    <property type="component" value="Unassembled WGS sequence"/>
</dbReference>
<keyword evidence="8" id="KW-1185">Reference proteome</keyword>
<keyword evidence="3 4" id="KW-0975">Bacterial flagellum</keyword>
<evidence type="ECO:0000256" key="1">
    <source>
        <dbReference type="ARBA" id="ARBA00004117"/>
    </source>
</evidence>
<dbReference type="InterPro" id="IPR010930">
    <property type="entry name" value="Flg_bb/hook_C_dom"/>
</dbReference>
<dbReference type="Pfam" id="PF22692">
    <property type="entry name" value="LlgE_F_G_D1"/>
    <property type="match status" value="1"/>
</dbReference>
<dbReference type="InterPro" id="IPR053967">
    <property type="entry name" value="LlgE_F_G-like_D1"/>
</dbReference>
<reference evidence="8" key="1">
    <citation type="journal article" date="2019" name="Int. J. Syst. Evol. Microbiol.">
        <title>The Global Catalogue of Microorganisms (GCM) 10K type strain sequencing project: providing services to taxonomists for standard genome sequencing and annotation.</title>
        <authorList>
            <consortium name="The Broad Institute Genomics Platform"/>
            <consortium name="The Broad Institute Genome Sequencing Center for Infectious Disease"/>
            <person name="Wu L."/>
            <person name="Ma J."/>
        </authorList>
    </citation>
    <scope>NUCLEOTIDE SEQUENCE [LARGE SCALE GENOMIC DNA]</scope>
    <source>
        <strain evidence="8">CGMCC 1.10759</strain>
    </source>
</reference>
<organism evidence="7 8">
    <name type="scientific">Steroidobacter flavus</name>
    <dbReference type="NCBI Taxonomy" id="1842136"/>
    <lineage>
        <taxon>Bacteria</taxon>
        <taxon>Pseudomonadati</taxon>
        <taxon>Pseudomonadota</taxon>
        <taxon>Gammaproteobacteria</taxon>
        <taxon>Steroidobacterales</taxon>
        <taxon>Steroidobacteraceae</taxon>
        <taxon>Steroidobacter</taxon>
    </lineage>
</organism>
<keyword evidence="7" id="KW-0282">Flagellum</keyword>
<keyword evidence="7" id="KW-0966">Cell projection</keyword>
<evidence type="ECO:0000259" key="5">
    <source>
        <dbReference type="Pfam" id="PF06429"/>
    </source>
</evidence>
<evidence type="ECO:0000256" key="3">
    <source>
        <dbReference type="ARBA" id="ARBA00023143"/>
    </source>
</evidence>
<evidence type="ECO:0000256" key="4">
    <source>
        <dbReference type="RuleBase" id="RU362116"/>
    </source>
</evidence>
<evidence type="ECO:0000313" key="8">
    <source>
        <dbReference type="Proteomes" id="UP001595904"/>
    </source>
</evidence>
<comment type="similarity">
    <text evidence="2 4">Belongs to the flagella basal body rod proteins family.</text>
</comment>
<feature type="domain" description="Flagellar hook protein FlgE/F/G-like D1" evidence="6">
    <location>
        <begin position="89"/>
        <end position="151"/>
    </location>
</feature>
<dbReference type="PANTHER" id="PTHR30435:SF19">
    <property type="entry name" value="FLAGELLAR BASAL-BODY ROD PROTEIN FLGG"/>
    <property type="match status" value="1"/>
</dbReference>
<gene>
    <name evidence="7" type="ORF">ACFPN2_26685</name>
</gene>